<reference evidence="16 17" key="2">
    <citation type="journal article" date="2019" name="G3 (Bethesda)">
        <title>Hybrid Assembly of the Genome of the Entomopathogenic Nematode Steinernema carpocapsae Identifies the X-Chromosome.</title>
        <authorList>
            <person name="Serra L."/>
            <person name="Macchietto M."/>
            <person name="Macias-Munoz A."/>
            <person name="McGill C.J."/>
            <person name="Rodriguez I.M."/>
            <person name="Rodriguez B."/>
            <person name="Murad R."/>
            <person name="Mortazavi A."/>
        </authorList>
    </citation>
    <scope>NUCLEOTIDE SEQUENCE [LARGE SCALE GENOMIC DNA]</scope>
    <source>
        <strain evidence="16 17">ALL</strain>
    </source>
</reference>
<evidence type="ECO:0000256" key="6">
    <source>
        <dbReference type="ARBA" id="ARBA00022989"/>
    </source>
</evidence>
<name>A0A4U5PJF9_STECR</name>
<evidence type="ECO:0000313" key="16">
    <source>
        <dbReference type="EMBL" id="TKR96324.1"/>
    </source>
</evidence>
<evidence type="ECO:0000256" key="3">
    <source>
        <dbReference type="ARBA" id="ARBA00022448"/>
    </source>
</evidence>
<dbReference type="STRING" id="34508.A0A4U5PJF9"/>
<evidence type="ECO:0000256" key="11">
    <source>
        <dbReference type="ARBA" id="ARBA00023201"/>
    </source>
</evidence>
<evidence type="ECO:0000256" key="12">
    <source>
        <dbReference type="ARBA" id="ARBA00023303"/>
    </source>
</evidence>
<accession>A0A4U5PJF9</accession>
<sequence>MNSNGNLVRLAFDHRRLEIWQEELEADQTTTPNTLPLDVAIFPFLFGPSPRSLFSTAEASTTTSVATTDSSTTAFSSTSDSTTTETTATTITTTATKTTTSTTTTTSTAPFDQHVLKKWLEELEADNKTVPQTLPFYLAFVPKENRSELSWEQDDLFQWASFEGQELELQKDIVKWNEATLGNCFTFNHMSKPAKFHLQVPGRKEGFRALMRVYQDQYLHWIEDAALLVFVHSSNQAVLGESLRFLAKPGTHTTLAITQTKFERLGGKYGECVYDKEEVNSYYFEGDYSIDGCFRSCYQDALYKTCGCMDPRFPRPEEDTPGCDMSKRQCVFDMSKKSSNPSTWKECSCPLPCSNMQFTAQWSSADFTLKQTECSKHKHDNRTYQNCLAVTDHVLISVYMENFLFQTLKEQPKTDFNKFISDLGGLLGILCGITFITFVEFLLLVAPGRKEGFRALMRVYQDQYLHWVEDAALLVFVHSSSQAPALRFFAKLGHPRNSRYHSVKILFEALFTLPIYTELESLGGIYVRQHRRLFPELLSKLIYKACGCMYPKFLRIEDKYPGCDTSESKTHFLQGNIPKCNTQIGLKTGEHVDLKVRERALERLEKPAAQQPSTSCKVRLVRGLNMEASFWLLRLKQSVVLGPET</sequence>
<keyword evidence="10" id="KW-0325">Glycoprotein</keyword>
<keyword evidence="9 15" id="KW-0472">Membrane</keyword>
<evidence type="ECO:0000256" key="5">
    <source>
        <dbReference type="ARBA" id="ARBA00022692"/>
    </source>
</evidence>
<feature type="region of interest" description="Disordered" evidence="14">
    <location>
        <begin position="60"/>
        <end position="88"/>
    </location>
</feature>
<evidence type="ECO:0000256" key="14">
    <source>
        <dbReference type="SAM" id="MobiDB-lite"/>
    </source>
</evidence>
<dbReference type="AlphaFoldDB" id="A0A4U5PJF9"/>
<evidence type="ECO:0000256" key="13">
    <source>
        <dbReference type="RuleBase" id="RU000679"/>
    </source>
</evidence>
<keyword evidence="3 13" id="KW-0813">Transport</keyword>
<dbReference type="Pfam" id="PF00858">
    <property type="entry name" value="ASC"/>
    <property type="match status" value="1"/>
</dbReference>
<dbReference type="PANTHER" id="PTHR11690:SF177">
    <property type="entry name" value="EGF-LIKE DOMAIN-CONTAINING PROTEIN"/>
    <property type="match status" value="1"/>
</dbReference>
<evidence type="ECO:0000256" key="15">
    <source>
        <dbReference type="SAM" id="Phobius"/>
    </source>
</evidence>
<evidence type="ECO:0000256" key="9">
    <source>
        <dbReference type="ARBA" id="ARBA00023136"/>
    </source>
</evidence>
<evidence type="ECO:0000256" key="2">
    <source>
        <dbReference type="ARBA" id="ARBA00007193"/>
    </source>
</evidence>
<organism evidence="16 17">
    <name type="scientific">Steinernema carpocapsae</name>
    <name type="common">Entomopathogenic nematode</name>
    <dbReference type="NCBI Taxonomy" id="34508"/>
    <lineage>
        <taxon>Eukaryota</taxon>
        <taxon>Metazoa</taxon>
        <taxon>Ecdysozoa</taxon>
        <taxon>Nematoda</taxon>
        <taxon>Chromadorea</taxon>
        <taxon>Rhabditida</taxon>
        <taxon>Tylenchina</taxon>
        <taxon>Panagrolaimomorpha</taxon>
        <taxon>Strongyloidoidea</taxon>
        <taxon>Steinernematidae</taxon>
        <taxon>Steinernema</taxon>
    </lineage>
</organism>
<evidence type="ECO:0000313" key="17">
    <source>
        <dbReference type="Proteomes" id="UP000298663"/>
    </source>
</evidence>
<dbReference type="Gene3D" id="1.10.287.770">
    <property type="entry name" value="YojJ-like"/>
    <property type="match status" value="1"/>
</dbReference>
<dbReference type="EMBL" id="AZBU02000002">
    <property type="protein sequence ID" value="TKR96324.1"/>
    <property type="molecule type" value="Genomic_DNA"/>
</dbReference>
<dbReference type="GO" id="GO:0005886">
    <property type="term" value="C:plasma membrane"/>
    <property type="evidence" value="ECO:0007669"/>
    <property type="project" value="TreeGrafter"/>
</dbReference>
<feature type="transmembrane region" description="Helical" evidence="15">
    <location>
        <begin position="423"/>
        <end position="446"/>
    </location>
</feature>
<keyword evidence="8 13" id="KW-0406">Ion transport</keyword>
<keyword evidence="12 13" id="KW-0407">Ion channel</keyword>
<comment type="similarity">
    <text evidence="2 13">Belongs to the amiloride-sensitive sodium channel (TC 1.A.6) family.</text>
</comment>
<dbReference type="OrthoDB" id="5800348at2759"/>
<gene>
    <name evidence="16" type="ORF">L596_010359</name>
</gene>
<evidence type="ECO:0000256" key="8">
    <source>
        <dbReference type="ARBA" id="ARBA00023065"/>
    </source>
</evidence>
<dbReference type="Proteomes" id="UP000298663">
    <property type="component" value="Unassembled WGS sequence"/>
</dbReference>
<dbReference type="PRINTS" id="PR01078">
    <property type="entry name" value="AMINACHANNEL"/>
</dbReference>
<comment type="caution">
    <text evidence="16">The sequence shown here is derived from an EMBL/GenBank/DDBJ whole genome shotgun (WGS) entry which is preliminary data.</text>
</comment>
<protein>
    <submittedName>
        <fullName evidence="16">Uncharacterized protein</fullName>
    </submittedName>
</protein>
<evidence type="ECO:0000256" key="4">
    <source>
        <dbReference type="ARBA" id="ARBA00022461"/>
    </source>
</evidence>
<proteinExistence type="inferred from homology"/>
<dbReference type="GO" id="GO:0015280">
    <property type="term" value="F:ligand-gated sodium channel activity"/>
    <property type="evidence" value="ECO:0007669"/>
    <property type="project" value="TreeGrafter"/>
</dbReference>
<keyword evidence="7" id="KW-0915">Sodium</keyword>
<evidence type="ECO:0000256" key="7">
    <source>
        <dbReference type="ARBA" id="ARBA00023053"/>
    </source>
</evidence>
<keyword evidence="4 13" id="KW-0894">Sodium channel</keyword>
<reference evidence="16 17" key="1">
    <citation type="journal article" date="2015" name="Genome Biol.">
        <title>Comparative genomics of Steinernema reveals deeply conserved gene regulatory networks.</title>
        <authorList>
            <person name="Dillman A.R."/>
            <person name="Macchietto M."/>
            <person name="Porter C.F."/>
            <person name="Rogers A."/>
            <person name="Williams B."/>
            <person name="Antoshechkin I."/>
            <person name="Lee M.M."/>
            <person name="Goodwin Z."/>
            <person name="Lu X."/>
            <person name="Lewis E.E."/>
            <person name="Goodrich-Blair H."/>
            <person name="Stock S.P."/>
            <person name="Adams B.J."/>
            <person name="Sternberg P.W."/>
            <person name="Mortazavi A."/>
        </authorList>
    </citation>
    <scope>NUCLEOTIDE SEQUENCE [LARGE SCALE GENOMIC DNA]</scope>
    <source>
        <strain evidence="16 17">ALL</strain>
    </source>
</reference>
<evidence type="ECO:0000256" key="10">
    <source>
        <dbReference type="ARBA" id="ARBA00023180"/>
    </source>
</evidence>
<keyword evidence="5 13" id="KW-0812">Transmembrane</keyword>
<comment type="subcellular location">
    <subcellularLocation>
        <location evidence="1">Membrane</location>
        <topology evidence="1">Multi-pass membrane protein</topology>
    </subcellularLocation>
</comment>
<dbReference type="Gene3D" id="2.60.470.10">
    <property type="entry name" value="Acid-sensing ion channels like domains"/>
    <property type="match status" value="1"/>
</dbReference>
<keyword evidence="17" id="KW-1185">Reference proteome</keyword>
<keyword evidence="11 13" id="KW-0739">Sodium transport</keyword>
<dbReference type="InterPro" id="IPR001873">
    <property type="entry name" value="ENaC"/>
</dbReference>
<keyword evidence="6 15" id="KW-1133">Transmembrane helix</keyword>
<dbReference type="PANTHER" id="PTHR11690">
    <property type="entry name" value="AMILORIDE-SENSITIVE SODIUM CHANNEL-RELATED"/>
    <property type="match status" value="1"/>
</dbReference>
<evidence type="ECO:0000256" key="1">
    <source>
        <dbReference type="ARBA" id="ARBA00004141"/>
    </source>
</evidence>